<evidence type="ECO:0000256" key="2">
    <source>
        <dbReference type="ARBA" id="ARBA00022729"/>
    </source>
</evidence>
<evidence type="ECO:0008006" key="12">
    <source>
        <dbReference type="Google" id="ProtNLM"/>
    </source>
</evidence>
<accession>A0ABR1JQF3</accession>
<dbReference type="PANTHER" id="PTHR38481">
    <property type="entry name" value="HYALURONATE LYASE"/>
    <property type="match status" value="1"/>
</dbReference>
<name>A0ABR1JQF3_9AGAR</name>
<feature type="compositionally biased region" description="Low complexity" evidence="4">
    <location>
        <begin position="34"/>
        <end position="50"/>
    </location>
</feature>
<evidence type="ECO:0000259" key="7">
    <source>
        <dbReference type="Pfam" id="PF02884"/>
    </source>
</evidence>
<dbReference type="InterPro" id="IPR014718">
    <property type="entry name" value="GH-type_carb-bd"/>
</dbReference>
<keyword evidence="2 5" id="KW-0732">Signal</keyword>
<dbReference type="SUPFAM" id="SSF49863">
    <property type="entry name" value="Hyaluronate lyase-like, C-terminal domain"/>
    <property type="match status" value="1"/>
</dbReference>
<dbReference type="InterPro" id="IPR004103">
    <property type="entry name" value="Lyase_8_C"/>
</dbReference>
<dbReference type="SUPFAM" id="SSF74650">
    <property type="entry name" value="Galactose mutarotase-like"/>
    <property type="match status" value="1"/>
</dbReference>
<dbReference type="Pfam" id="PF02278">
    <property type="entry name" value="Lyase_8"/>
    <property type="match status" value="1"/>
</dbReference>
<feature type="domain" description="Polysaccharide lyase family 8 C-terminal" evidence="7">
    <location>
        <begin position="660"/>
        <end position="730"/>
    </location>
</feature>
<feature type="chain" id="PRO_5045031512" description="Polysaccharide lyase family 8 protein" evidence="5">
    <location>
        <begin position="30"/>
        <end position="761"/>
    </location>
</feature>
<feature type="signal peptide" evidence="5">
    <location>
        <begin position="1"/>
        <end position="29"/>
    </location>
</feature>
<evidence type="ECO:0000256" key="4">
    <source>
        <dbReference type="SAM" id="MobiDB-lite"/>
    </source>
</evidence>
<dbReference type="InterPro" id="IPR038970">
    <property type="entry name" value="Lyase_8"/>
</dbReference>
<dbReference type="InterPro" id="IPR003159">
    <property type="entry name" value="Lyase_8_central_dom"/>
</dbReference>
<dbReference type="PANTHER" id="PTHR38481:SF1">
    <property type="entry name" value="HYALURONATE LYASE"/>
    <property type="match status" value="1"/>
</dbReference>
<keyword evidence="11" id="KW-1185">Reference proteome</keyword>
<evidence type="ECO:0000313" key="9">
    <source>
        <dbReference type="EMBL" id="KAK7463608.1"/>
    </source>
</evidence>
<dbReference type="InterPro" id="IPR011013">
    <property type="entry name" value="Gal_mutarotase_sf_dom"/>
</dbReference>
<dbReference type="InterPro" id="IPR012970">
    <property type="entry name" value="Lyase_8_alpha_N"/>
</dbReference>
<keyword evidence="3" id="KW-0456">Lyase</keyword>
<dbReference type="Pfam" id="PF02884">
    <property type="entry name" value="Lyase_8_C"/>
    <property type="match status" value="1"/>
</dbReference>
<dbReference type="Gene3D" id="1.50.10.100">
    <property type="entry name" value="Chondroitin AC/alginate lyase"/>
    <property type="match status" value="1"/>
</dbReference>
<organism evidence="10 11">
    <name type="scientific">Marasmiellus scandens</name>
    <dbReference type="NCBI Taxonomy" id="2682957"/>
    <lineage>
        <taxon>Eukaryota</taxon>
        <taxon>Fungi</taxon>
        <taxon>Dikarya</taxon>
        <taxon>Basidiomycota</taxon>
        <taxon>Agaricomycotina</taxon>
        <taxon>Agaricomycetes</taxon>
        <taxon>Agaricomycetidae</taxon>
        <taxon>Agaricales</taxon>
        <taxon>Marasmiineae</taxon>
        <taxon>Omphalotaceae</taxon>
        <taxon>Marasmiellus</taxon>
    </lineage>
</organism>
<evidence type="ECO:0000259" key="8">
    <source>
        <dbReference type="Pfam" id="PF08124"/>
    </source>
</evidence>
<evidence type="ECO:0000313" key="11">
    <source>
        <dbReference type="Proteomes" id="UP001498398"/>
    </source>
</evidence>
<protein>
    <recommendedName>
        <fullName evidence="12">Polysaccharide lyase family 8 protein</fullName>
    </recommendedName>
</protein>
<evidence type="ECO:0000256" key="5">
    <source>
        <dbReference type="SAM" id="SignalP"/>
    </source>
</evidence>
<evidence type="ECO:0000259" key="6">
    <source>
        <dbReference type="Pfam" id="PF02278"/>
    </source>
</evidence>
<evidence type="ECO:0000256" key="1">
    <source>
        <dbReference type="ARBA" id="ARBA00006699"/>
    </source>
</evidence>
<dbReference type="Pfam" id="PF08124">
    <property type="entry name" value="Lyase_8_N"/>
    <property type="match status" value="1"/>
</dbReference>
<dbReference type="Gene3D" id="2.60.220.10">
    <property type="entry name" value="Polysaccharide lyase family 8-like, C-terminal"/>
    <property type="match status" value="1"/>
</dbReference>
<feature type="domain" description="Polysaccharide lyase family 8 central" evidence="6">
    <location>
        <begin position="398"/>
        <end position="643"/>
    </location>
</feature>
<dbReference type="EMBL" id="JBANRG010000006">
    <property type="protein sequence ID" value="KAK7465578.1"/>
    <property type="molecule type" value="Genomic_DNA"/>
</dbReference>
<dbReference type="InterPro" id="IPR011071">
    <property type="entry name" value="Lyase_8-like_C"/>
</dbReference>
<dbReference type="Gene3D" id="2.70.98.10">
    <property type="match status" value="1"/>
</dbReference>
<sequence>MANSSIPRIIFTIGLTIACLPLTIQSTSGHTTIRSFHNSRSSSPTNSQSTAVANEPGGDIDTLYDRRLAILLDSLSDTSNVSAWTDSLNHNGQWPDIDYTTGCAARRANWPARDHWVRIATMAGVWRSNLRAAKHFTDNDNLVSQISLAMDWWFARDFTNPACLDSGGTDVIGIPEEVGQSCLLMDPALAPRQRDACSHMTLRSYERSFIDVLSIGALTGANTLDVAAIGIDNALLNLNASLLTDAFARVHAEVAVRNATKADGVRPDGSFGQHAGLLYNGNYGKDYIADVVQLELEGANTQYSAPEDSRRTVETLMDGNAWMIIRNTITGVLHWDLSVLGRFISFPVIDQQATGSINLNLTEIQQLGQDWSSQTLVDFVDHLSRNVTSANAGQLEGNRMFYTNDYMVNRGSAYVSTVKMYSARTKNTECTNSQNPFGFHLADGATFTYLKGDEYEDIAASWDWQLIPGTVVDYGATPLSCGHASFTGKEKLVGGVSNGRIGIAVMQYTNPFTDAFSWKKAHFFLDDDVQHVMISDVTSISQVPVYSVLDQKRHTGDIFVDGIAKDGQFTLNATGSSSLWHGGIGYTFDPDVAVLSLEVGPRTGNWSTIGISVQPPSTVDLFVAKLQHAFPGIPISYTAYPGTNFSEFVDKSRIRQLVEIQNTGQAAAVYDEDNSIAMVMFWDENGGVVGFESEAGPFTISASGNIALIYELQTGTFTVADPSQTLSTVDVSVDFDELLLRNRQVTITLPTGGLAGSSITE</sequence>
<dbReference type="InterPro" id="IPR008929">
    <property type="entry name" value="Chondroitin_lyas"/>
</dbReference>
<proteinExistence type="inferred from homology"/>
<evidence type="ECO:0000256" key="3">
    <source>
        <dbReference type="ARBA" id="ARBA00023239"/>
    </source>
</evidence>
<comment type="caution">
    <text evidence="10">The sequence shown here is derived from an EMBL/GenBank/DDBJ whole genome shotgun (WGS) entry which is preliminary data.</text>
</comment>
<feature type="region of interest" description="Disordered" evidence="4">
    <location>
        <begin position="33"/>
        <end position="58"/>
    </location>
</feature>
<dbReference type="Proteomes" id="UP001498398">
    <property type="component" value="Unassembled WGS sequence"/>
</dbReference>
<dbReference type="EMBL" id="JBANRG010000009">
    <property type="protein sequence ID" value="KAK7463608.1"/>
    <property type="molecule type" value="Genomic_DNA"/>
</dbReference>
<gene>
    <name evidence="10" type="ORF">VKT23_005549</name>
    <name evidence="9" type="ORF">VKT23_006951</name>
</gene>
<dbReference type="SUPFAM" id="SSF48230">
    <property type="entry name" value="Chondroitin AC/alginate lyase"/>
    <property type="match status" value="1"/>
</dbReference>
<feature type="domain" description="Polysaccharide lyase 8 N-terminal alpha-helical" evidence="8">
    <location>
        <begin position="80"/>
        <end position="352"/>
    </location>
</feature>
<evidence type="ECO:0000313" key="10">
    <source>
        <dbReference type="EMBL" id="KAK7465578.1"/>
    </source>
</evidence>
<comment type="similarity">
    <text evidence="1">Belongs to the polysaccharide lyase 8 family.</text>
</comment>
<reference evidence="10 11" key="1">
    <citation type="submission" date="2024-01" db="EMBL/GenBank/DDBJ databases">
        <title>A draft genome for the cacao thread blight pathogen Marasmiellus scandens.</title>
        <authorList>
            <person name="Baruah I.K."/>
            <person name="Leung J."/>
            <person name="Bukari Y."/>
            <person name="Amoako-Attah I."/>
            <person name="Meinhardt L.W."/>
            <person name="Bailey B.A."/>
            <person name="Cohen S.P."/>
        </authorList>
    </citation>
    <scope>NUCLEOTIDE SEQUENCE [LARGE SCALE GENOMIC DNA]</scope>
    <source>
        <strain evidence="10 11">GH-19</strain>
    </source>
</reference>